<dbReference type="NCBIfam" id="NF037997">
    <property type="entry name" value="Na_Pi_symport"/>
    <property type="match status" value="1"/>
</dbReference>
<evidence type="ECO:0000256" key="5">
    <source>
        <dbReference type="ARBA" id="ARBA00023136"/>
    </source>
</evidence>
<dbReference type="Pfam" id="PF02690">
    <property type="entry name" value="Na_Pi_cotrans"/>
    <property type="match status" value="2"/>
</dbReference>
<feature type="transmembrane region" description="Helical" evidence="6">
    <location>
        <begin position="102"/>
        <end position="123"/>
    </location>
</feature>
<dbReference type="InterPro" id="IPR026022">
    <property type="entry name" value="PhoU_dom"/>
</dbReference>
<feature type="transmembrane region" description="Helical" evidence="6">
    <location>
        <begin position="6"/>
        <end position="24"/>
    </location>
</feature>
<evidence type="ECO:0000256" key="4">
    <source>
        <dbReference type="ARBA" id="ARBA00022989"/>
    </source>
</evidence>
<evidence type="ECO:0000259" key="7">
    <source>
        <dbReference type="Pfam" id="PF01895"/>
    </source>
</evidence>
<dbReference type="KEGG" id="tep:TepRe1_1574"/>
<dbReference type="NCBIfam" id="TIGR00704">
    <property type="entry name" value="NaPi_cotrn_rel"/>
    <property type="match status" value="1"/>
</dbReference>
<keyword evidence="2" id="KW-1003">Cell membrane</keyword>
<feature type="transmembrane region" description="Helical" evidence="6">
    <location>
        <begin position="282"/>
        <end position="307"/>
    </location>
</feature>
<dbReference type="InterPro" id="IPR003841">
    <property type="entry name" value="Na/Pi_transpt"/>
</dbReference>
<keyword evidence="5 6" id="KW-0472">Membrane</keyword>
<evidence type="ECO:0000256" key="1">
    <source>
        <dbReference type="ARBA" id="ARBA00004651"/>
    </source>
</evidence>
<dbReference type="GO" id="GO:0005886">
    <property type="term" value="C:plasma membrane"/>
    <property type="evidence" value="ECO:0007669"/>
    <property type="project" value="UniProtKB-SubCell"/>
</dbReference>
<dbReference type="Proteomes" id="UP000010802">
    <property type="component" value="Chromosome"/>
</dbReference>
<dbReference type="InterPro" id="IPR004633">
    <property type="entry name" value="NaPi_cotrn-rel/YqeW-like"/>
</dbReference>
<accession>F4LWB6</accession>
<evidence type="ECO:0000313" key="8">
    <source>
        <dbReference type="EMBL" id="CCP26479.1"/>
    </source>
</evidence>
<dbReference type="Pfam" id="PF01895">
    <property type="entry name" value="PhoU"/>
    <property type="match status" value="2"/>
</dbReference>
<feature type="transmembrane region" description="Helical" evidence="6">
    <location>
        <begin position="206"/>
        <end position="228"/>
    </location>
</feature>
<evidence type="ECO:0000256" key="3">
    <source>
        <dbReference type="ARBA" id="ARBA00022692"/>
    </source>
</evidence>
<feature type="domain" description="PhoU" evidence="7">
    <location>
        <begin position="446"/>
        <end position="530"/>
    </location>
</feature>
<dbReference type="PANTHER" id="PTHR10010">
    <property type="entry name" value="SOLUTE CARRIER FAMILY 34 SODIUM PHOSPHATE , MEMBER 2-RELATED"/>
    <property type="match status" value="1"/>
</dbReference>
<keyword evidence="3 6" id="KW-0812">Transmembrane</keyword>
<dbReference type="KEGG" id="tae:TepiRe1_1695"/>
<feature type="domain" description="PhoU" evidence="7">
    <location>
        <begin position="340"/>
        <end position="426"/>
    </location>
</feature>
<dbReference type="OrthoDB" id="9763003at2"/>
<feature type="transmembrane region" description="Helical" evidence="6">
    <location>
        <begin position="174"/>
        <end position="200"/>
    </location>
</feature>
<protein>
    <submittedName>
        <fullName evidence="8">Na/Pi-cotransporter II-related protein</fullName>
    </submittedName>
</protein>
<dbReference type="RefSeq" id="WP_013778637.1">
    <property type="nucleotide sequence ID" value="NC_015519.1"/>
</dbReference>
<sequence>MSWNSFFTMFGGLGLFIYGMRLMGEGLERAAGDQLKNLVEILTTNRLMGVFVGALVTAIIQSSGATTVIVVGLLNAGIMDLSQAVGVIMGANIGTTMTAQLIAFKLSSIALPAIGIGTGVFLFSKNKTRKFIGQVILGFGLLFFGMQTMETAFKPLAELPQFIGFMTNFSKTPILGVLAGFMLTGLIQSSSATIGVLQALASQGLVNLSIALPILFGDNIGSCVTALLSSIGTNINARRAALFHLLFNIIGTIIFLLILPLVQMTVVLTSSDPVRQIANAHTFFNVVNTVIQFPFAFLLVKLITYIIPGEPEVIERGLKYIDDRLLETPSLALVQVKKEIARMGSLALETLKDSIDTFLKYDEKKDKLAREKETVVNELARATTRYLALLSRTSLPLDEYNSITYLISAVNDMERVGDHAMNILELAEFRNEHRLPFSQDAINELLEIAVKVQETFDLAIYSFLHWDEESAKKILANEEEIDSMEKILRNNHIKRLNEGTCNPSSGVIFLDMLSNFERVGDHSFNIATYVLDIDKNYKKLS</sequence>
<evidence type="ECO:0000256" key="2">
    <source>
        <dbReference type="ARBA" id="ARBA00022475"/>
    </source>
</evidence>
<dbReference type="HOGENOM" id="CLU_025623_0_1_9"/>
<dbReference type="eggNOG" id="COG1283">
    <property type="taxonomic scope" value="Bacteria"/>
</dbReference>
<name>F4LWB6_TEPAE</name>
<dbReference type="PATRIC" id="fig|1209989.3.peg.1949"/>
<keyword evidence="9" id="KW-1185">Reference proteome</keyword>
<dbReference type="Gene3D" id="1.20.58.220">
    <property type="entry name" value="Phosphate transport system protein phou homolog 2, domain 2"/>
    <property type="match status" value="1"/>
</dbReference>
<dbReference type="GO" id="GO:0005436">
    <property type="term" value="F:sodium:phosphate symporter activity"/>
    <property type="evidence" value="ECO:0007669"/>
    <property type="project" value="InterPro"/>
</dbReference>
<feature type="transmembrane region" description="Helical" evidence="6">
    <location>
        <begin position="240"/>
        <end position="262"/>
    </location>
</feature>
<dbReference type="GO" id="GO:0044341">
    <property type="term" value="P:sodium-dependent phosphate transport"/>
    <property type="evidence" value="ECO:0007669"/>
    <property type="project" value="InterPro"/>
</dbReference>
<reference evidence="9" key="1">
    <citation type="journal article" date="2013" name="Genome Announc.">
        <title>First genome sequence of a syntrophic acetate-oxidizing bacterium, Tepidanaerobacter acetatoxydans strain Re1.</title>
        <authorList>
            <person name="Manzoor S."/>
            <person name="Bongcam-Rudloff E."/>
            <person name="Schnurer A."/>
            <person name="Muller B."/>
        </authorList>
    </citation>
    <scope>NUCLEOTIDE SEQUENCE [LARGE SCALE GENOMIC DNA]</scope>
    <source>
        <strain evidence="9">Re1</strain>
    </source>
</reference>
<dbReference type="PANTHER" id="PTHR10010:SF46">
    <property type="entry name" value="SODIUM-DEPENDENT PHOSPHATE TRANSPORT PROTEIN 2B"/>
    <property type="match status" value="1"/>
</dbReference>
<dbReference type="EMBL" id="HF563609">
    <property type="protein sequence ID" value="CCP26479.1"/>
    <property type="molecule type" value="Genomic_DNA"/>
</dbReference>
<evidence type="ECO:0000256" key="6">
    <source>
        <dbReference type="SAM" id="Phobius"/>
    </source>
</evidence>
<dbReference type="SUPFAM" id="SSF109755">
    <property type="entry name" value="PhoU-like"/>
    <property type="match status" value="1"/>
</dbReference>
<feature type="transmembrane region" description="Helical" evidence="6">
    <location>
        <begin position="135"/>
        <end position="153"/>
    </location>
</feature>
<accession>L0S1X0</accession>
<proteinExistence type="predicted"/>
<keyword evidence="4 6" id="KW-1133">Transmembrane helix</keyword>
<evidence type="ECO:0000313" key="9">
    <source>
        <dbReference type="Proteomes" id="UP000010802"/>
    </source>
</evidence>
<gene>
    <name evidence="8" type="ordered locus">TEPIRE1_1695</name>
</gene>
<dbReference type="AlphaFoldDB" id="F4LWB6"/>
<organism evidence="8 9">
    <name type="scientific">Tepidanaerobacter acetatoxydans (strain DSM 21804 / JCM 16047 / Re1)</name>
    <dbReference type="NCBI Taxonomy" id="1209989"/>
    <lineage>
        <taxon>Bacteria</taxon>
        <taxon>Bacillati</taxon>
        <taxon>Bacillota</taxon>
        <taxon>Clostridia</taxon>
        <taxon>Thermosediminibacterales</taxon>
        <taxon>Tepidanaerobacteraceae</taxon>
        <taxon>Tepidanaerobacter</taxon>
    </lineage>
</organism>
<dbReference type="InterPro" id="IPR038078">
    <property type="entry name" value="PhoU-like_sf"/>
</dbReference>
<comment type="subcellular location">
    <subcellularLocation>
        <location evidence="1">Cell membrane</location>
        <topology evidence="1">Multi-pass membrane protein</topology>
    </subcellularLocation>
</comment>